<feature type="non-terminal residue" evidence="2">
    <location>
        <position position="139"/>
    </location>
</feature>
<feature type="compositionally biased region" description="Low complexity" evidence="1">
    <location>
        <begin position="44"/>
        <end position="62"/>
    </location>
</feature>
<proteinExistence type="predicted"/>
<dbReference type="AlphaFoldDB" id="M9LPQ4"/>
<dbReference type="Proteomes" id="UP000011976">
    <property type="component" value="Unassembled WGS sequence"/>
</dbReference>
<gene>
    <name evidence="2" type="ORF">PANT_10c00024</name>
</gene>
<protein>
    <submittedName>
        <fullName evidence="2">Mitochondrial Fe2+ transporter MMT1 and related transporters</fullName>
    </submittedName>
</protein>
<evidence type="ECO:0000313" key="2">
    <source>
        <dbReference type="EMBL" id="GAC74141.1"/>
    </source>
</evidence>
<organism evidence="2 3">
    <name type="scientific">Pseudozyma antarctica (strain T-34)</name>
    <name type="common">Yeast</name>
    <name type="synonym">Candida antarctica</name>
    <dbReference type="NCBI Taxonomy" id="1151754"/>
    <lineage>
        <taxon>Eukaryota</taxon>
        <taxon>Fungi</taxon>
        <taxon>Dikarya</taxon>
        <taxon>Basidiomycota</taxon>
        <taxon>Ustilaginomycotina</taxon>
        <taxon>Ustilaginomycetes</taxon>
        <taxon>Ustilaginales</taxon>
        <taxon>Ustilaginaceae</taxon>
        <taxon>Moesziomyces</taxon>
    </lineage>
</organism>
<name>M9LPQ4_PSEA3</name>
<evidence type="ECO:0000313" key="3">
    <source>
        <dbReference type="Proteomes" id="UP000011976"/>
    </source>
</evidence>
<reference evidence="3" key="1">
    <citation type="journal article" date="2013" name="Genome Announc.">
        <title>Genome sequence of the basidiomycetous yeast Pseudozyma antarctica T-34, a producer of the glycolipid biosurfactants mannosylerythritol lipids.</title>
        <authorList>
            <person name="Morita T."/>
            <person name="Koike H."/>
            <person name="Koyama Y."/>
            <person name="Hagiwara H."/>
            <person name="Ito E."/>
            <person name="Fukuoka T."/>
            <person name="Imura T."/>
            <person name="Machida M."/>
            <person name="Kitamoto D."/>
        </authorList>
    </citation>
    <scope>NUCLEOTIDE SEQUENCE [LARGE SCALE GENOMIC DNA]</scope>
    <source>
        <strain evidence="3">T-34</strain>
    </source>
</reference>
<sequence length="139" mass="14092">MIASAMSVAQQTLGSASTANDSSDHQPGLSPPLSPVGEQDIELTAPTPAAARASRRPATAPSSPMPPHLQSYRNNLGNDITIDVNIGPSTSSAYARAQGSAAFHHAHKHHPHSPSPSRAPLPSTAAPTEAAGPSADGEP</sequence>
<evidence type="ECO:0000256" key="1">
    <source>
        <dbReference type="SAM" id="MobiDB-lite"/>
    </source>
</evidence>
<feature type="region of interest" description="Disordered" evidence="1">
    <location>
        <begin position="90"/>
        <end position="139"/>
    </location>
</feature>
<feature type="region of interest" description="Disordered" evidence="1">
    <location>
        <begin position="1"/>
        <end position="76"/>
    </location>
</feature>
<accession>M9LPQ4</accession>
<feature type="compositionally biased region" description="Polar residues" evidence="1">
    <location>
        <begin position="7"/>
        <end position="21"/>
    </location>
</feature>
<dbReference type="EMBL" id="DF196776">
    <property type="protein sequence ID" value="GAC74141.1"/>
    <property type="molecule type" value="Genomic_DNA"/>
</dbReference>